<dbReference type="CDD" id="cd00077">
    <property type="entry name" value="HDc"/>
    <property type="match status" value="1"/>
</dbReference>
<evidence type="ECO:0000259" key="3">
    <source>
        <dbReference type="PROSITE" id="PS51832"/>
    </source>
</evidence>
<dbReference type="InterPro" id="IPR013656">
    <property type="entry name" value="PAS_4"/>
</dbReference>
<accession>A0ABT9Y4K8</accession>
<keyword evidence="1" id="KW-0175">Coiled coil</keyword>
<feature type="domain" description="GGDEF" evidence="2">
    <location>
        <begin position="161"/>
        <end position="286"/>
    </location>
</feature>
<evidence type="ECO:0000256" key="1">
    <source>
        <dbReference type="SAM" id="Coils"/>
    </source>
</evidence>
<dbReference type="InterPro" id="IPR000160">
    <property type="entry name" value="GGDEF_dom"/>
</dbReference>
<evidence type="ECO:0000313" key="5">
    <source>
        <dbReference type="Proteomes" id="UP001239167"/>
    </source>
</evidence>
<dbReference type="SMART" id="SM00267">
    <property type="entry name" value="GGDEF"/>
    <property type="match status" value="1"/>
</dbReference>
<dbReference type="SUPFAM" id="SSF109604">
    <property type="entry name" value="HD-domain/PDEase-like"/>
    <property type="match status" value="1"/>
</dbReference>
<dbReference type="InterPro" id="IPR035965">
    <property type="entry name" value="PAS-like_dom_sf"/>
</dbReference>
<dbReference type="Gene3D" id="1.10.3210.10">
    <property type="entry name" value="Hypothetical protein af1432"/>
    <property type="match status" value="1"/>
</dbReference>
<dbReference type="InterPro" id="IPR043128">
    <property type="entry name" value="Rev_trsase/Diguanyl_cyclase"/>
</dbReference>
<dbReference type="Gene3D" id="3.30.70.270">
    <property type="match status" value="1"/>
</dbReference>
<sequence length="487" mass="56017">MKNHQQPTSHTAGMDNSTIWQIVPDLLLHMNADGVFLGYNQPQNMKLYLPPDEFINKNIKDLFSEYIADNAIKKIKKTLYTDTIRYFHYHIIIDGRKEYFEARFVKYNDNEVLVIIRDITDITNMKKKLDFLSNHDSLTKAFNRNYFDEVMSNFKKENRKSPFGLMICDIDSLKLINDSMGHSMGDKLIKSAAKILFSCLVEGDSLFRIGGDEFVIISIKQDMSELEKKIKQSIESYNKLYSNMYLSVSLGWQLFTDKNSIQKIFDSADNNMYKEKLYNTPIVREIIINNILSILEKADFLKYDNITLLKYLLKIYASKLHLSSSIIGQLDKLTTVHNIGLIGISKNTLAKKFLPSEKEQIELRRHCEIGFRILNMSTKYSDVADYILKHHENWDGSGYPLGLFGEEIPLICRIFRLADDFHAMLLMESPVSGQAYESLAAKIENASGSLYDPYLAANFLLTIKQNKDGILSVLKTETINKSAENDL</sequence>
<dbReference type="PANTHER" id="PTHR45138:SF6">
    <property type="entry name" value="DIGUANYLATE CYCLASE DGCN"/>
    <property type="match status" value="1"/>
</dbReference>
<dbReference type="SUPFAM" id="SSF55073">
    <property type="entry name" value="Nucleotide cyclase"/>
    <property type="match status" value="1"/>
</dbReference>
<protein>
    <submittedName>
        <fullName evidence="4">Diguanylate cyclase (GGDEF)-like protein</fullName>
    </submittedName>
</protein>
<dbReference type="Pfam" id="PF00990">
    <property type="entry name" value="GGDEF"/>
    <property type="match status" value="1"/>
</dbReference>
<feature type="domain" description="HD-GYP" evidence="3">
    <location>
        <begin position="280"/>
        <end position="475"/>
    </location>
</feature>
<dbReference type="CDD" id="cd01949">
    <property type="entry name" value="GGDEF"/>
    <property type="match status" value="1"/>
</dbReference>
<dbReference type="NCBIfam" id="TIGR00254">
    <property type="entry name" value="GGDEF"/>
    <property type="match status" value="1"/>
</dbReference>
<proteinExistence type="predicted"/>
<reference evidence="4 5" key="1">
    <citation type="submission" date="2023-07" db="EMBL/GenBank/DDBJ databases">
        <title>Genomic Encyclopedia of Type Strains, Phase IV (KMG-IV): sequencing the most valuable type-strain genomes for metagenomic binning, comparative biology and taxonomic classification.</title>
        <authorList>
            <person name="Goeker M."/>
        </authorList>
    </citation>
    <scope>NUCLEOTIDE SEQUENCE [LARGE SCALE GENOMIC DNA]</scope>
    <source>
        <strain evidence="4 5">DSM 16980</strain>
    </source>
</reference>
<keyword evidence="5" id="KW-1185">Reference proteome</keyword>
<dbReference type="SUPFAM" id="SSF55785">
    <property type="entry name" value="PYP-like sensor domain (PAS domain)"/>
    <property type="match status" value="1"/>
</dbReference>
<dbReference type="InterPro" id="IPR037522">
    <property type="entry name" value="HD_GYP_dom"/>
</dbReference>
<feature type="coiled-coil region" evidence="1">
    <location>
        <begin position="216"/>
        <end position="243"/>
    </location>
</feature>
<dbReference type="InterPro" id="IPR050469">
    <property type="entry name" value="Diguanylate_Cyclase"/>
</dbReference>
<evidence type="ECO:0000259" key="2">
    <source>
        <dbReference type="PROSITE" id="PS50887"/>
    </source>
</evidence>
<dbReference type="Pfam" id="PF13487">
    <property type="entry name" value="HD_5"/>
    <property type="match status" value="1"/>
</dbReference>
<dbReference type="InterPro" id="IPR029787">
    <property type="entry name" value="Nucleotide_cyclase"/>
</dbReference>
<organism evidence="4 5">
    <name type="scientific">Pectinatus haikarae</name>
    <dbReference type="NCBI Taxonomy" id="349096"/>
    <lineage>
        <taxon>Bacteria</taxon>
        <taxon>Bacillati</taxon>
        <taxon>Bacillota</taxon>
        <taxon>Negativicutes</taxon>
        <taxon>Selenomonadales</taxon>
        <taxon>Selenomonadaceae</taxon>
        <taxon>Pectinatus</taxon>
    </lineage>
</organism>
<comment type="caution">
    <text evidence="4">The sequence shown here is derived from an EMBL/GenBank/DDBJ whole genome shotgun (WGS) entry which is preliminary data.</text>
</comment>
<dbReference type="PROSITE" id="PS50887">
    <property type="entry name" value="GGDEF"/>
    <property type="match status" value="1"/>
</dbReference>
<gene>
    <name evidence="4" type="ORF">J2S01_000125</name>
</gene>
<dbReference type="InterPro" id="IPR003607">
    <property type="entry name" value="HD/PDEase_dom"/>
</dbReference>
<dbReference type="EMBL" id="JAUSUE010000001">
    <property type="protein sequence ID" value="MDQ0202440.1"/>
    <property type="molecule type" value="Genomic_DNA"/>
</dbReference>
<dbReference type="PROSITE" id="PS51832">
    <property type="entry name" value="HD_GYP"/>
    <property type="match status" value="1"/>
</dbReference>
<dbReference type="PANTHER" id="PTHR45138">
    <property type="entry name" value="REGULATORY COMPONENTS OF SENSORY TRANSDUCTION SYSTEM"/>
    <property type="match status" value="1"/>
</dbReference>
<dbReference type="Gene3D" id="3.30.450.20">
    <property type="entry name" value="PAS domain"/>
    <property type="match status" value="1"/>
</dbReference>
<dbReference type="Pfam" id="PF08448">
    <property type="entry name" value="PAS_4"/>
    <property type="match status" value="1"/>
</dbReference>
<dbReference type="Proteomes" id="UP001239167">
    <property type="component" value="Unassembled WGS sequence"/>
</dbReference>
<name>A0ABT9Y4K8_9FIRM</name>
<evidence type="ECO:0000313" key="4">
    <source>
        <dbReference type="EMBL" id="MDQ0202440.1"/>
    </source>
</evidence>
<dbReference type="RefSeq" id="WP_307222288.1">
    <property type="nucleotide sequence ID" value="NZ_CP116940.1"/>
</dbReference>